<dbReference type="AlphaFoldDB" id="A0A4Z0C0B6"/>
<dbReference type="Pfam" id="PF00702">
    <property type="entry name" value="Hydrolase"/>
    <property type="match status" value="1"/>
</dbReference>
<dbReference type="RefSeq" id="WP_135249596.1">
    <property type="nucleotide sequence ID" value="NZ_SMLK01000002.1"/>
</dbReference>
<reference evidence="1 2" key="1">
    <citation type="submission" date="2019-03" db="EMBL/GenBank/DDBJ databases">
        <title>Ramlibacter sp. 18x22-1, whole genome shotgun sequence.</title>
        <authorList>
            <person name="Zhang X."/>
            <person name="Feng G."/>
            <person name="Zhu H."/>
        </authorList>
    </citation>
    <scope>NUCLEOTIDE SEQUENCE [LARGE SCALE GENOMIC DNA]</scope>
    <source>
        <strain evidence="1 2">18x22-1</strain>
    </source>
</reference>
<dbReference type="SUPFAM" id="SSF56784">
    <property type="entry name" value="HAD-like"/>
    <property type="match status" value="1"/>
</dbReference>
<name>A0A4Z0C0B6_9BURK</name>
<dbReference type="OrthoDB" id="5293434at2"/>
<comment type="caution">
    <text evidence="1">The sequence shown here is derived from an EMBL/GenBank/DDBJ whole genome shotgun (WGS) entry which is preliminary data.</text>
</comment>
<proteinExistence type="predicted"/>
<evidence type="ECO:0000313" key="1">
    <source>
        <dbReference type="EMBL" id="TFZ03970.1"/>
    </source>
</evidence>
<gene>
    <name evidence="1" type="ORF">EZ216_10045</name>
</gene>
<protein>
    <submittedName>
        <fullName evidence="1">Haloacid dehalogenase</fullName>
    </submittedName>
</protein>
<sequence length="210" mass="22732">MSAIACVFFDYDGVLTTDRTGSLTTCRYLSRAAGIPLDRVRAAFAVHNEALTLGHITHDQVWPDICAALGRAIPIGTLEEAFDSTPANGAMFELARALQCRVGILTDNKADRMRRLRATQGLDRTFDPIVVSAEAGMSKSSPGFFEHALRLAAAAAHETVFIDNDRGNVDTAAGLGIHAVHFDDAVNDIQGLVRRLQEDFGLGPARLLRR</sequence>
<dbReference type="Proteomes" id="UP000297839">
    <property type="component" value="Unassembled WGS sequence"/>
</dbReference>
<dbReference type="EMBL" id="SMLK01000002">
    <property type="protein sequence ID" value="TFZ03970.1"/>
    <property type="molecule type" value="Genomic_DNA"/>
</dbReference>
<evidence type="ECO:0000313" key="2">
    <source>
        <dbReference type="Proteomes" id="UP000297839"/>
    </source>
</evidence>
<keyword evidence="2" id="KW-1185">Reference proteome</keyword>
<dbReference type="InterPro" id="IPR036412">
    <property type="entry name" value="HAD-like_sf"/>
</dbReference>
<dbReference type="PANTHER" id="PTHR43611">
    <property type="entry name" value="ALPHA-D-GLUCOSE 1-PHOSPHATE PHOSPHATASE"/>
    <property type="match status" value="1"/>
</dbReference>
<organism evidence="1 2">
    <name type="scientific">Ramlibacter humi</name>
    <dbReference type="NCBI Taxonomy" id="2530451"/>
    <lineage>
        <taxon>Bacteria</taxon>
        <taxon>Pseudomonadati</taxon>
        <taxon>Pseudomonadota</taxon>
        <taxon>Betaproteobacteria</taxon>
        <taxon>Burkholderiales</taxon>
        <taxon>Comamonadaceae</taxon>
        <taxon>Ramlibacter</taxon>
    </lineage>
</organism>
<dbReference type="PANTHER" id="PTHR43611:SF3">
    <property type="entry name" value="FLAVIN MONONUCLEOTIDE HYDROLASE 1, CHLOROPLATIC"/>
    <property type="match status" value="1"/>
</dbReference>
<dbReference type="Gene3D" id="3.40.50.1000">
    <property type="entry name" value="HAD superfamily/HAD-like"/>
    <property type="match status" value="1"/>
</dbReference>
<dbReference type="InterPro" id="IPR023214">
    <property type="entry name" value="HAD_sf"/>
</dbReference>
<accession>A0A4Z0C0B6</accession>